<proteinExistence type="predicted"/>
<dbReference type="EMBL" id="CP042187">
    <property type="protein sequence ID" value="QDS69294.1"/>
    <property type="molecule type" value="Genomic_DNA"/>
</dbReference>
<name>A0A517L0Y1_9PEZI</name>
<dbReference type="OrthoDB" id="10509500at2759"/>
<evidence type="ECO:0000313" key="2">
    <source>
        <dbReference type="Proteomes" id="UP000316270"/>
    </source>
</evidence>
<protein>
    <submittedName>
        <fullName evidence="1">Uncharacterized protein</fullName>
    </submittedName>
</protein>
<dbReference type="AlphaFoldDB" id="A0A517L0Y1"/>
<dbReference type="Proteomes" id="UP000316270">
    <property type="component" value="Chromosome 3"/>
</dbReference>
<organism evidence="1 2">
    <name type="scientific">Venturia effusa</name>
    <dbReference type="NCBI Taxonomy" id="50376"/>
    <lineage>
        <taxon>Eukaryota</taxon>
        <taxon>Fungi</taxon>
        <taxon>Dikarya</taxon>
        <taxon>Ascomycota</taxon>
        <taxon>Pezizomycotina</taxon>
        <taxon>Dothideomycetes</taxon>
        <taxon>Pleosporomycetidae</taxon>
        <taxon>Venturiales</taxon>
        <taxon>Venturiaceae</taxon>
        <taxon>Venturia</taxon>
    </lineage>
</organism>
<reference evidence="1 2" key="1">
    <citation type="submission" date="2019-07" db="EMBL/GenBank/DDBJ databases">
        <title>Finished genome of Venturia effusa.</title>
        <authorList>
            <person name="Young C.A."/>
            <person name="Cox M.P."/>
            <person name="Ganley A.R.D."/>
            <person name="David W.J."/>
        </authorList>
    </citation>
    <scope>NUCLEOTIDE SEQUENCE [LARGE SCALE GENOMIC DNA]</scope>
    <source>
        <strain evidence="2">albino</strain>
    </source>
</reference>
<accession>A0A517L0Y1</accession>
<evidence type="ECO:0000313" key="1">
    <source>
        <dbReference type="EMBL" id="QDS69294.1"/>
    </source>
</evidence>
<keyword evidence="2" id="KW-1185">Reference proteome</keyword>
<sequence>MPTFESLPRELRQHILKLVFEPAIVADHHFNCDIQRFIICKFGRFSITRHNIDLPKDLRDELTTNDSFAPKIFKTADVLIVTYPSIIDDVKYVLSKALNRIERLGAKIP</sequence>
<gene>
    <name evidence="1" type="ORF">FKW77_002661</name>
</gene>